<keyword evidence="7 13" id="KW-0732">Signal</keyword>
<dbReference type="PANTHER" id="PTHR23421">
    <property type="entry name" value="BETA-GALACTOSIDASE RELATED"/>
    <property type="match status" value="1"/>
</dbReference>
<evidence type="ECO:0000259" key="14">
    <source>
        <dbReference type="PROSITE" id="PS50228"/>
    </source>
</evidence>
<dbReference type="InterPro" id="IPR017853">
    <property type="entry name" value="GH"/>
</dbReference>
<comment type="catalytic activity">
    <reaction evidence="1 11">
        <text>Hydrolysis of terminal non-reducing beta-D-galactose residues in beta-D-galactosides.</text>
        <dbReference type="EC" id="3.2.1.23"/>
    </reaction>
</comment>
<reference evidence="15" key="1">
    <citation type="submission" date="2022-12" db="EMBL/GenBank/DDBJ databases">
        <title>Draft genome assemblies for two species of Escallonia (Escalloniales).</title>
        <authorList>
            <person name="Chanderbali A."/>
            <person name="Dervinis C."/>
            <person name="Anghel I."/>
            <person name="Soltis D."/>
            <person name="Soltis P."/>
            <person name="Zapata F."/>
        </authorList>
    </citation>
    <scope>NUCLEOTIDE SEQUENCE</scope>
    <source>
        <strain evidence="15">UCBG64.0493</strain>
        <tissue evidence="15">Leaf</tissue>
    </source>
</reference>
<evidence type="ECO:0000256" key="10">
    <source>
        <dbReference type="ARBA" id="ARBA00023295"/>
    </source>
</evidence>
<dbReference type="InterPro" id="IPR043159">
    <property type="entry name" value="Lectin_gal-bd_sf"/>
</dbReference>
<evidence type="ECO:0000256" key="8">
    <source>
        <dbReference type="ARBA" id="ARBA00022801"/>
    </source>
</evidence>
<gene>
    <name evidence="15" type="ORF">RJ639_015734</name>
</gene>
<accession>A0AA88VBG4</accession>
<evidence type="ECO:0000256" key="11">
    <source>
        <dbReference type="RuleBase" id="RU000675"/>
    </source>
</evidence>
<keyword evidence="5" id="KW-0052">Apoplast</keyword>
<feature type="domain" description="SUEL-type lectin" evidence="14">
    <location>
        <begin position="749"/>
        <end position="834"/>
    </location>
</feature>
<dbReference type="InterPro" id="IPR019801">
    <property type="entry name" value="Glyco_hydro_35_CS"/>
</dbReference>
<dbReference type="Pfam" id="PF01301">
    <property type="entry name" value="Glyco_hydro_35"/>
    <property type="match status" value="1"/>
</dbReference>
<dbReference type="Pfam" id="PF17834">
    <property type="entry name" value="GHD"/>
    <property type="match status" value="1"/>
</dbReference>
<keyword evidence="8 11" id="KW-0378">Hydrolase</keyword>
<dbReference type="InterPro" id="IPR041392">
    <property type="entry name" value="GHD"/>
</dbReference>
<dbReference type="Pfam" id="PF02140">
    <property type="entry name" value="SUEL_Lectin"/>
    <property type="match status" value="1"/>
</dbReference>
<dbReference type="PROSITE" id="PS50228">
    <property type="entry name" value="SUEL_LECTIN"/>
    <property type="match status" value="1"/>
</dbReference>
<dbReference type="CDD" id="cd22842">
    <property type="entry name" value="Gal_Rha_Lectin_BGal"/>
    <property type="match status" value="1"/>
</dbReference>
<dbReference type="InterPro" id="IPR008979">
    <property type="entry name" value="Galactose-bd-like_sf"/>
</dbReference>
<sequence>MVMAMLSCSPVMMLLVFSTVLLSFCSSSVGLDVSYDGRALKLDGERRLIIAGSIHYPRSTPEMWPSLIKKSKDGGLNAIETYVFWNAHEPLRRQYDFSGNLDFIRFLKTIQAEGLYAILRIGPYVCAEWNFGGFPVWLHNMPNVTFRTDNAAFMNEMRIFTTLIVNMVKKEKLFASQGGPIILAQIENEYGNIMSTYGDAGKSYIHWCGNFAESLDIGVPWVMCQQYSDAPEPIINTCNGFYCDQFYPKNQSIPKMWTENWTGWFKDWGGRNPHRTAEDVAFAVARFYQYGGSLQTYYMYHGGTNFGRYSGGPYIATTYDYDAPLDEYGNMNQPKWGHLKQLHNLLMYLEKVLTHGEVNNTDYGNMMSSTVYALNGQRVCFFGNANDKNDITITFEGKNYTTPAWSVSILLDCLTEVYNTARVNTQTSIVTKKPSETDKESKKLEWSWRAEKPQHFKDPSNNPKGVTYATQLLEQKAVTDDTSDYLWYMTSVDIDENDPIWGEEVTLQVHTNGHVVHAFVNGKHTGSEWAKDGDFKFVFEQIAKMKHGKKNTISLLSVTVGLQNYGAYLDKVDVGILGPVKLIAPNSQEKNLSTNMWAYKVGLNGMERRLYEDDMHKHRNWSPNDLPFNRPLIWYKTTFQAPSGEDPVVLDLLGLGKGIAWVNGHNIGRYWPSYVADENGCSDTCDYRGAYYDKKCLTNCGKPSQRWYHVPRSFLRVGGNTLVLFEELGGNPSNVNVQTVTMTKAFANAYEGSTLELSCRGGRVISEIKFASFGDPKGTYGSLEKGSCESPNSLSVIEQACVGKESCSIDVSEGTFEHSGCESIQKRLAVEAVC</sequence>
<keyword evidence="9" id="KW-0325">Glycoprotein</keyword>
<evidence type="ECO:0000256" key="5">
    <source>
        <dbReference type="ARBA" id="ARBA00022523"/>
    </source>
</evidence>
<dbReference type="InterPro" id="IPR000922">
    <property type="entry name" value="Lectin_gal-bd_dom"/>
</dbReference>
<dbReference type="Gene3D" id="3.20.20.80">
    <property type="entry name" value="Glycosidases"/>
    <property type="match status" value="1"/>
</dbReference>
<dbReference type="SUPFAM" id="SSF49785">
    <property type="entry name" value="Galactose-binding domain-like"/>
    <property type="match status" value="2"/>
</dbReference>
<comment type="subcellular location">
    <subcellularLocation>
        <location evidence="2">Secreted</location>
        <location evidence="2">Extracellular space</location>
        <location evidence="2">Apoplast</location>
    </subcellularLocation>
</comment>
<organism evidence="15 16">
    <name type="scientific">Escallonia herrerae</name>
    <dbReference type="NCBI Taxonomy" id="1293975"/>
    <lineage>
        <taxon>Eukaryota</taxon>
        <taxon>Viridiplantae</taxon>
        <taxon>Streptophyta</taxon>
        <taxon>Embryophyta</taxon>
        <taxon>Tracheophyta</taxon>
        <taxon>Spermatophyta</taxon>
        <taxon>Magnoliopsida</taxon>
        <taxon>eudicotyledons</taxon>
        <taxon>Gunneridae</taxon>
        <taxon>Pentapetalae</taxon>
        <taxon>asterids</taxon>
        <taxon>campanulids</taxon>
        <taxon>Escalloniales</taxon>
        <taxon>Escalloniaceae</taxon>
        <taxon>Escallonia</taxon>
    </lineage>
</organism>
<evidence type="ECO:0000256" key="9">
    <source>
        <dbReference type="ARBA" id="ARBA00023180"/>
    </source>
</evidence>
<dbReference type="EMBL" id="JAVXUP010002096">
    <property type="protein sequence ID" value="KAK3005666.1"/>
    <property type="molecule type" value="Genomic_DNA"/>
</dbReference>
<name>A0AA88VBG4_9ASTE</name>
<feature type="signal peptide" evidence="13">
    <location>
        <begin position="1"/>
        <end position="30"/>
    </location>
</feature>
<dbReference type="GO" id="GO:0048046">
    <property type="term" value="C:apoplast"/>
    <property type="evidence" value="ECO:0007669"/>
    <property type="project" value="UniProtKB-SubCell"/>
</dbReference>
<dbReference type="Gene3D" id="2.60.120.260">
    <property type="entry name" value="Galactose-binding domain-like"/>
    <property type="match status" value="2"/>
</dbReference>
<evidence type="ECO:0000256" key="2">
    <source>
        <dbReference type="ARBA" id="ARBA00004271"/>
    </source>
</evidence>
<dbReference type="InterPro" id="IPR001944">
    <property type="entry name" value="Glycoside_Hdrlase_35"/>
</dbReference>
<dbReference type="FunFam" id="3.20.20.80:FF:000098">
    <property type="entry name" value="Beta-galactosidase"/>
    <property type="match status" value="1"/>
</dbReference>
<keyword evidence="6" id="KW-0964">Secreted</keyword>
<dbReference type="SUPFAM" id="SSF51445">
    <property type="entry name" value="(Trans)glycosidases"/>
    <property type="match status" value="1"/>
</dbReference>
<evidence type="ECO:0000256" key="1">
    <source>
        <dbReference type="ARBA" id="ARBA00001412"/>
    </source>
</evidence>
<comment type="caution">
    <text evidence="15">The sequence shown here is derived from an EMBL/GenBank/DDBJ whole genome shotgun (WGS) entry which is preliminary data.</text>
</comment>
<evidence type="ECO:0000256" key="13">
    <source>
        <dbReference type="SAM" id="SignalP"/>
    </source>
</evidence>
<feature type="chain" id="PRO_5041692010" description="Beta-galactosidase" evidence="13">
    <location>
        <begin position="31"/>
        <end position="834"/>
    </location>
</feature>
<evidence type="ECO:0000256" key="4">
    <source>
        <dbReference type="ARBA" id="ARBA00012756"/>
    </source>
</evidence>
<dbReference type="Gene3D" id="2.60.120.740">
    <property type="match status" value="1"/>
</dbReference>
<evidence type="ECO:0000256" key="7">
    <source>
        <dbReference type="ARBA" id="ARBA00022729"/>
    </source>
</evidence>
<evidence type="ECO:0000313" key="16">
    <source>
        <dbReference type="Proteomes" id="UP001188597"/>
    </source>
</evidence>
<dbReference type="InterPro" id="IPR048913">
    <property type="entry name" value="BetaGal_gal-bd"/>
</dbReference>
<evidence type="ECO:0000313" key="15">
    <source>
        <dbReference type="EMBL" id="KAK3005666.1"/>
    </source>
</evidence>
<dbReference type="GO" id="GO:0030246">
    <property type="term" value="F:carbohydrate binding"/>
    <property type="evidence" value="ECO:0007669"/>
    <property type="project" value="InterPro"/>
</dbReference>
<dbReference type="FunFam" id="2.60.120.260:FF:000142">
    <property type="entry name" value="Beta-galactosidase"/>
    <property type="match status" value="1"/>
</dbReference>
<dbReference type="GO" id="GO:0005975">
    <property type="term" value="P:carbohydrate metabolic process"/>
    <property type="evidence" value="ECO:0007669"/>
    <property type="project" value="InterPro"/>
</dbReference>
<dbReference type="AlphaFoldDB" id="A0AA88VBG4"/>
<dbReference type="Pfam" id="PF21467">
    <property type="entry name" value="BetaGal_gal-bd"/>
    <property type="match status" value="2"/>
</dbReference>
<dbReference type="GO" id="GO:0004565">
    <property type="term" value="F:beta-galactosidase activity"/>
    <property type="evidence" value="ECO:0007669"/>
    <property type="project" value="UniProtKB-EC"/>
</dbReference>
<dbReference type="PROSITE" id="PS01182">
    <property type="entry name" value="GLYCOSYL_HYDROL_F35"/>
    <property type="match status" value="1"/>
</dbReference>
<dbReference type="PRINTS" id="PR00742">
    <property type="entry name" value="GLHYDRLASE35"/>
</dbReference>
<protein>
    <recommendedName>
        <fullName evidence="4 11">Beta-galactosidase</fullName>
        <ecNumber evidence="4 11">3.2.1.23</ecNumber>
    </recommendedName>
</protein>
<evidence type="ECO:0000256" key="6">
    <source>
        <dbReference type="ARBA" id="ARBA00022525"/>
    </source>
</evidence>
<dbReference type="EC" id="3.2.1.23" evidence="4 11"/>
<dbReference type="Proteomes" id="UP001188597">
    <property type="component" value="Unassembled WGS sequence"/>
</dbReference>
<evidence type="ECO:0000256" key="12">
    <source>
        <dbReference type="RuleBase" id="RU003679"/>
    </source>
</evidence>
<keyword evidence="16" id="KW-1185">Reference proteome</keyword>
<dbReference type="InterPro" id="IPR031330">
    <property type="entry name" value="Gly_Hdrlase_35_cat"/>
</dbReference>
<keyword evidence="10 11" id="KW-0326">Glycosidase</keyword>
<comment type="similarity">
    <text evidence="3 12">Belongs to the glycosyl hydrolase 35 family.</text>
</comment>
<proteinExistence type="inferred from homology"/>
<evidence type="ECO:0000256" key="3">
    <source>
        <dbReference type="ARBA" id="ARBA00009809"/>
    </source>
</evidence>